<evidence type="ECO:0000313" key="2">
    <source>
        <dbReference type="EMBL" id="EMP33712.1"/>
    </source>
</evidence>
<sequence length="200" mass="21442">MDLHCRCRNMYVMPLLMLATEGEPLLLVPEQHILLLHRSPLVPPVPSYNPAVEAWYRHQCPGPLLFGHTGHPEIPTKAAGTIGGLLSAIPLSVYEDEEEDVEPLPPVLPVLTAAASSPDEMLISSSLSPPDDHYSVPRLAPEGDNGLVDPVGGGPGHATSAMDILQPQGPSPVALPINEAILPQYKQYGTFLSPVSLHPR</sequence>
<dbReference type="AlphaFoldDB" id="M7C006"/>
<evidence type="ECO:0000256" key="1">
    <source>
        <dbReference type="SAM" id="MobiDB-lite"/>
    </source>
</evidence>
<name>M7C006_CHEMY</name>
<proteinExistence type="predicted"/>
<evidence type="ECO:0000313" key="3">
    <source>
        <dbReference type="Proteomes" id="UP000031443"/>
    </source>
</evidence>
<protein>
    <submittedName>
        <fullName evidence="2">Uncharacterized protein</fullName>
    </submittedName>
</protein>
<keyword evidence="3" id="KW-1185">Reference proteome</keyword>
<gene>
    <name evidence="2" type="ORF">UY3_09005</name>
</gene>
<dbReference type="Proteomes" id="UP000031443">
    <property type="component" value="Unassembled WGS sequence"/>
</dbReference>
<dbReference type="EMBL" id="KB535131">
    <property type="protein sequence ID" value="EMP33712.1"/>
    <property type="molecule type" value="Genomic_DNA"/>
</dbReference>
<reference evidence="3" key="1">
    <citation type="journal article" date="2013" name="Nat. Genet.">
        <title>The draft genomes of soft-shell turtle and green sea turtle yield insights into the development and evolution of the turtle-specific body plan.</title>
        <authorList>
            <person name="Wang Z."/>
            <person name="Pascual-Anaya J."/>
            <person name="Zadissa A."/>
            <person name="Li W."/>
            <person name="Niimura Y."/>
            <person name="Huang Z."/>
            <person name="Li C."/>
            <person name="White S."/>
            <person name="Xiong Z."/>
            <person name="Fang D."/>
            <person name="Wang B."/>
            <person name="Ming Y."/>
            <person name="Chen Y."/>
            <person name="Zheng Y."/>
            <person name="Kuraku S."/>
            <person name="Pignatelli M."/>
            <person name="Herrero J."/>
            <person name="Beal K."/>
            <person name="Nozawa M."/>
            <person name="Li Q."/>
            <person name="Wang J."/>
            <person name="Zhang H."/>
            <person name="Yu L."/>
            <person name="Shigenobu S."/>
            <person name="Wang J."/>
            <person name="Liu J."/>
            <person name="Flicek P."/>
            <person name="Searle S."/>
            <person name="Wang J."/>
            <person name="Kuratani S."/>
            <person name="Yin Y."/>
            <person name="Aken B."/>
            <person name="Zhang G."/>
            <person name="Irie N."/>
        </authorList>
    </citation>
    <scope>NUCLEOTIDE SEQUENCE [LARGE SCALE GENOMIC DNA]</scope>
</reference>
<organism evidence="2 3">
    <name type="scientific">Chelonia mydas</name>
    <name type="common">Green sea-turtle</name>
    <name type="synonym">Chelonia agassizi</name>
    <dbReference type="NCBI Taxonomy" id="8469"/>
    <lineage>
        <taxon>Eukaryota</taxon>
        <taxon>Metazoa</taxon>
        <taxon>Chordata</taxon>
        <taxon>Craniata</taxon>
        <taxon>Vertebrata</taxon>
        <taxon>Euteleostomi</taxon>
        <taxon>Archelosauria</taxon>
        <taxon>Testudinata</taxon>
        <taxon>Testudines</taxon>
        <taxon>Cryptodira</taxon>
        <taxon>Durocryptodira</taxon>
        <taxon>Americhelydia</taxon>
        <taxon>Chelonioidea</taxon>
        <taxon>Cheloniidae</taxon>
        <taxon>Chelonia</taxon>
    </lineage>
</organism>
<feature type="region of interest" description="Disordered" evidence="1">
    <location>
        <begin position="121"/>
        <end position="160"/>
    </location>
</feature>
<accession>M7C006</accession>